<comment type="caution">
    <text evidence="1">The sequence shown here is derived from an EMBL/GenBank/DDBJ whole genome shotgun (WGS) entry which is preliminary data.</text>
</comment>
<gene>
    <name evidence="1" type="ORF">HMI46_25820</name>
</gene>
<evidence type="ECO:0000313" key="1">
    <source>
        <dbReference type="EMBL" id="NOJ73934.1"/>
    </source>
</evidence>
<dbReference type="AlphaFoldDB" id="A0AAP7A3I3"/>
<protein>
    <submittedName>
        <fullName evidence="1">Uncharacterized protein</fullName>
    </submittedName>
</protein>
<sequence>MAYKGARTNPSVASDHVWTKYRNPVVCNDDGCTGGGYDYRKTNATINGIVANGSSNVFVNGRAVAGSGDSVTETESYSLGGWELDYSDGGGTGYVTSGSSNVFVNGKQAATVGSSVDTHAGTTTSIAEGSSNVHIN</sequence>
<dbReference type="EMBL" id="JABFOR010000063">
    <property type="protein sequence ID" value="NOJ73934.1"/>
    <property type="molecule type" value="Genomic_DNA"/>
</dbReference>
<organism evidence="1 2">
    <name type="scientific">Paenibacillus alvei</name>
    <name type="common">Bacillus alvei</name>
    <dbReference type="NCBI Taxonomy" id="44250"/>
    <lineage>
        <taxon>Bacteria</taxon>
        <taxon>Bacillati</taxon>
        <taxon>Bacillota</taxon>
        <taxon>Bacilli</taxon>
        <taxon>Bacillales</taxon>
        <taxon>Paenibacillaceae</taxon>
        <taxon>Paenibacillus</taxon>
    </lineage>
</organism>
<name>A0AAP7A3I3_PAEAL</name>
<dbReference type="Pfam" id="PF05488">
    <property type="entry name" value="PAAR_motif"/>
    <property type="match status" value="1"/>
</dbReference>
<accession>A0AAP7A3I3</accession>
<dbReference type="Gene3D" id="2.60.200.60">
    <property type="match status" value="1"/>
</dbReference>
<dbReference type="InterPro" id="IPR008727">
    <property type="entry name" value="PAAR_motif"/>
</dbReference>
<proteinExistence type="predicted"/>
<dbReference type="Proteomes" id="UP000552038">
    <property type="component" value="Unassembled WGS sequence"/>
</dbReference>
<evidence type="ECO:0000313" key="2">
    <source>
        <dbReference type="Proteomes" id="UP000552038"/>
    </source>
</evidence>
<dbReference type="CDD" id="cd14671">
    <property type="entry name" value="PAAR_like"/>
    <property type="match status" value="1"/>
</dbReference>
<reference evidence="1 2" key="1">
    <citation type="submission" date="2020-05" db="EMBL/GenBank/DDBJ databases">
        <title>Whole genome sequencing and identification of novel metabolites from Paenibacillus alvei strain JR949.</title>
        <authorList>
            <person name="Rajendhran J."/>
            <person name="Sree Pranav P."/>
            <person name="Mahalakshmi B."/>
            <person name="Karthikeyan R."/>
        </authorList>
    </citation>
    <scope>NUCLEOTIDE SEQUENCE [LARGE SCALE GENOMIC DNA]</scope>
    <source>
        <strain evidence="1 2">JR949</strain>
    </source>
</reference>